<dbReference type="EMBL" id="FNEJ01000004">
    <property type="protein sequence ID" value="SDI41235.1"/>
    <property type="molecule type" value="Genomic_DNA"/>
</dbReference>
<evidence type="ECO:0000313" key="2">
    <source>
        <dbReference type="EMBL" id="SDI41235.1"/>
    </source>
</evidence>
<evidence type="ECO:0000313" key="3">
    <source>
        <dbReference type="Proteomes" id="UP000199093"/>
    </source>
</evidence>
<dbReference type="Pfam" id="PF11720">
    <property type="entry name" value="Inhibitor_I78"/>
    <property type="match status" value="1"/>
</dbReference>
<dbReference type="PANTHER" id="PTHR39600">
    <property type="entry name" value="PEPTIDASE INHIBITOR I78 FAMILY PROTEIN"/>
    <property type="match status" value="1"/>
</dbReference>
<protein>
    <submittedName>
        <fullName evidence="2">Peptidase inhibitor I78 family protein</fullName>
    </submittedName>
</protein>
<dbReference type="AlphaFoldDB" id="A0A1G8KCQ0"/>
<dbReference type="Gene3D" id="3.30.10.10">
    <property type="entry name" value="Trypsin Inhibitor V, subunit A"/>
    <property type="match status" value="1"/>
</dbReference>
<dbReference type="Proteomes" id="UP000199093">
    <property type="component" value="Unassembled WGS sequence"/>
</dbReference>
<sequence length="95" mass="9815">MIQTRLPLLATLAALGLSACAEPSVPPATPDAGAQACAPDRYEALVGKNIAAVTLPADPMIRVIGPDTMVTMDHNPERLNIDHDASGIITGLRCG</sequence>
<accession>A0A1G8KCQ0</accession>
<dbReference type="PANTHER" id="PTHR39600:SF1">
    <property type="entry name" value="PEPTIDASE INHIBITOR I78 FAMILY PROTEIN"/>
    <property type="match status" value="1"/>
</dbReference>
<evidence type="ECO:0000256" key="1">
    <source>
        <dbReference type="SAM" id="SignalP"/>
    </source>
</evidence>
<dbReference type="InterPro" id="IPR021719">
    <property type="entry name" value="Prot_inh_I78"/>
</dbReference>
<name>A0A1G8KCQ0_9RHOB</name>
<feature type="chain" id="PRO_5011472449" evidence="1">
    <location>
        <begin position="22"/>
        <end position="95"/>
    </location>
</feature>
<dbReference type="PROSITE" id="PS51257">
    <property type="entry name" value="PROKAR_LIPOPROTEIN"/>
    <property type="match status" value="1"/>
</dbReference>
<organism evidence="2 3">
    <name type="scientific">Salipiger marinus</name>
    <dbReference type="NCBI Taxonomy" id="555512"/>
    <lineage>
        <taxon>Bacteria</taxon>
        <taxon>Pseudomonadati</taxon>
        <taxon>Pseudomonadota</taxon>
        <taxon>Alphaproteobacteria</taxon>
        <taxon>Rhodobacterales</taxon>
        <taxon>Roseobacteraceae</taxon>
        <taxon>Salipiger</taxon>
    </lineage>
</organism>
<proteinExistence type="predicted"/>
<keyword evidence="3" id="KW-1185">Reference proteome</keyword>
<gene>
    <name evidence="2" type="ORF">SAMN04487993_1004171</name>
</gene>
<dbReference type="RefSeq" id="WP_207543570.1">
    <property type="nucleotide sequence ID" value="NZ_FNEJ01000004.1"/>
</dbReference>
<dbReference type="STRING" id="555512.SAMN04487993_1004171"/>
<feature type="signal peptide" evidence="1">
    <location>
        <begin position="1"/>
        <end position="21"/>
    </location>
</feature>
<keyword evidence="1" id="KW-0732">Signal</keyword>
<reference evidence="2 3" key="1">
    <citation type="submission" date="2016-10" db="EMBL/GenBank/DDBJ databases">
        <authorList>
            <person name="de Groot N.N."/>
        </authorList>
    </citation>
    <scope>NUCLEOTIDE SEQUENCE [LARGE SCALE GENOMIC DNA]</scope>
    <source>
        <strain evidence="2 3">DSM 26424</strain>
    </source>
</reference>